<accession>A0A3S4EQJ3</accession>
<keyword evidence="2" id="KW-1185">Reference proteome</keyword>
<evidence type="ECO:0000313" key="1">
    <source>
        <dbReference type="EMBL" id="VDS07596.1"/>
    </source>
</evidence>
<name>A0A3S4EQJ3_9RHOB</name>
<proteinExistence type="predicted"/>
<gene>
    <name evidence="1" type="ORF">PARHAE_00773</name>
</gene>
<evidence type="ECO:0000313" key="2">
    <source>
        <dbReference type="Proteomes" id="UP000270743"/>
    </source>
</evidence>
<dbReference type="RefSeq" id="WP_126153284.1">
    <property type="nucleotide sequence ID" value="NZ_UZWE01000021.1"/>
</dbReference>
<sequence>MAEPTIADLARTLDKLVTKMERHDDACPFTPEEIEQIKRGAQLVEWFDTAGWIGKRLLALTGGIVLLISQWERIKEFLIGGGQ</sequence>
<reference evidence="1 2" key="1">
    <citation type="submission" date="2018-12" db="EMBL/GenBank/DDBJ databases">
        <authorList>
            <person name="Criscuolo A."/>
        </authorList>
    </citation>
    <scope>NUCLEOTIDE SEQUENCE [LARGE SCALE GENOMIC DNA]</scope>
    <source>
        <strain evidence="1">ACIP1116241</strain>
    </source>
</reference>
<dbReference type="AlphaFoldDB" id="A0A3S4EQJ3"/>
<dbReference type="EMBL" id="UZWE01000021">
    <property type="protein sequence ID" value="VDS07596.1"/>
    <property type="molecule type" value="Genomic_DNA"/>
</dbReference>
<organism evidence="1 2">
    <name type="scientific">Paracoccus haematequi</name>
    <dbReference type="NCBI Taxonomy" id="2491866"/>
    <lineage>
        <taxon>Bacteria</taxon>
        <taxon>Pseudomonadati</taxon>
        <taxon>Pseudomonadota</taxon>
        <taxon>Alphaproteobacteria</taxon>
        <taxon>Rhodobacterales</taxon>
        <taxon>Paracoccaceae</taxon>
        <taxon>Paracoccus</taxon>
    </lineage>
</organism>
<dbReference type="Proteomes" id="UP000270743">
    <property type="component" value="Unassembled WGS sequence"/>
</dbReference>
<protein>
    <submittedName>
        <fullName evidence="1">Uncharacterized protein</fullName>
    </submittedName>
</protein>